<evidence type="ECO:0000256" key="2">
    <source>
        <dbReference type="SAM" id="Phobius"/>
    </source>
</evidence>
<evidence type="ECO:0000256" key="1">
    <source>
        <dbReference type="SAM" id="MobiDB-lite"/>
    </source>
</evidence>
<dbReference type="Gene3D" id="3.30.420.10">
    <property type="entry name" value="Ribonuclease H-like superfamily/Ribonuclease H"/>
    <property type="match status" value="1"/>
</dbReference>
<accession>K1P7T1</accession>
<feature type="transmembrane region" description="Helical" evidence="2">
    <location>
        <begin position="62"/>
        <end position="84"/>
    </location>
</feature>
<feature type="region of interest" description="Disordered" evidence="1">
    <location>
        <begin position="586"/>
        <end position="614"/>
    </location>
</feature>
<dbReference type="InterPro" id="IPR036397">
    <property type="entry name" value="RNaseH_sf"/>
</dbReference>
<proteinExistence type="predicted"/>
<dbReference type="EMBL" id="JH816092">
    <property type="protein sequence ID" value="EKC19752.1"/>
    <property type="molecule type" value="Genomic_DNA"/>
</dbReference>
<dbReference type="InParanoid" id="K1P7T1"/>
<keyword evidence="2" id="KW-0812">Transmembrane</keyword>
<name>K1P7T1_MAGGI</name>
<evidence type="ECO:0000313" key="4">
    <source>
        <dbReference type="EMBL" id="EKC19752.1"/>
    </source>
</evidence>
<feature type="domain" description="Mutator-like transposase" evidence="3">
    <location>
        <begin position="331"/>
        <end position="405"/>
    </location>
</feature>
<sequence length="614" mass="67767">MNINVLETGDSRLSNHYKPSVTTKQLSHPTPSSSLTDDISRYSGDTDEYMPKSKKHCSMKRICKYILWILIFLGISAVVAMLSVNNQNSKANQSVNSMEAQTGNNEINKTLTSVLEKLDSIKKSIESMKTLPEENNTYVNATNNMPYQTSQGYSSTRSGPDSGGPCQKNTTRGCVEFKKCYLMCDGDYQACGPCTAYVTCANRHGWERNSMFGAQTDKGKFVKSSLLKHIEGLKKGRLNRATKEKEKSSPPQDKRIIPVTACELDHSYVSDADGDKVQRVVREEQKVSVEERSARNQWRVGRRVVELETLADGLKGCKLCGQPLQLSEGRLSASFDGAWQKRGNGRAYNSLTGKKCRICAAAKSKGNPHRVHQCCKNWTGSAKAMGPAMACEMLEMVETSGGKLNKKLALSPGLFTTTHTVRLANKLKLKRLQQSQQSMKRRRLKLKSKKLSTDASQSVLEGDTYRSKIGMDDDASDLEDITIVPLKPSSESSSLMYFDLETTGFRRQRTSDIVQIAAVCGEKSLNIYLKANGRISEGASKVTGLTYENGILKRLGQPLLSFIVQGTGLHPVSHIWAFIFSGDGAPEKPSRPTKGLKSSNFDANLSKEGDIFPD</sequence>
<dbReference type="SUPFAM" id="SSF53098">
    <property type="entry name" value="Ribonuclease H-like"/>
    <property type="match status" value="1"/>
</dbReference>
<keyword evidence="2" id="KW-1133">Transmembrane helix</keyword>
<feature type="compositionally biased region" description="Polar residues" evidence="1">
    <location>
        <begin position="20"/>
        <end position="37"/>
    </location>
</feature>
<dbReference type="InterPro" id="IPR012337">
    <property type="entry name" value="RNaseH-like_sf"/>
</dbReference>
<dbReference type="HOGENOM" id="CLU_445002_0_0_1"/>
<dbReference type="InterPro" id="IPR049012">
    <property type="entry name" value="Mutator_transp_dom"/>
</dbReference>
<reference evidence="4" key="1">
    <citation type="journal article" date="2012" name="Nature">
        <title>The oyster genome reveals stress adaptation and complexity of shell formation.</title>
        <authorList>
            <person name="Zhang G."/>
            <person name="Fang X."/>
            <person name="Guo X."/>
            <person name="Li L."/>
            <person name="Luo R."/>
            <person name="Xu F."/>
            <person name="Yang P."/>
            <person name="Zhang L."/>
            <person name="Wang X."/>
            <person name="Qi H."/>
            <person name="Xiong Z."/>
            <person name="Que H."/>
            <person name="Xie Y."/>
            <person name="Holland P.W."/>
            <person name="Paps J."/>
            <person name="Zhu Y."/>
            <person name="Wu F."/>
            <person name="Chen Y."/>
            <person name="Wang J."/>
            <person name="Peng C."/>
            <person name="Meng J."/>
            <person name="Yang L."/>
            <person name="Liu J."/>
            <person name="Wen B."/>
            <person name="Zhang N."/>
            <person name="Huang Z."/>
            <person name="Zhu Q."/>
            <person name="Feng Y."/>
            <person name="Mount A."/>
            <person name="Hedgecock D."/>
            <person name="Xu Z."/>
            <person name="Liu Y."/>
            <person name="Domazet-Loso T."/>
            <person name="Du Y."/>
            <person name="Sun X."/>
            <person name="Zhang S."/>
            <person name="Liu B."/>
            <person name="Cheng P."/>
            <person name="Jiang X."/>
            <person name="Li J."/>
            <person name="Fan D."/>
            <person name="Wang W."/>
            <person name="Fu W."/>
            <person name="Wang T."/>
            <person name="Wang B."/>
            <person name="Zhang J."/>
            <person name="Peng Z."/>
            <person name="Li Y."/>
            <person name="Li N."/>
            <person name="Wang J."/>
            <person name="Chen M."/>
            <person name="He Y."/>
            <person name="Tan F."/>
            <person name="Song X."/>
            <person name="Zheng Q."/>
            <person name="Huang R."/>
            <person name="Yang H."/>
            <person name="Du X."/>
            <person name="Chen L."/>
            <person name="Yang M."/>
            <person name="Gaffney P.M."/>
            <person name="Wang S."/>
            <person name="Luo L."/>
            <person name="She Z."/>
            <person name="Ming Y."/>
            <person name="Huang W."/>
            <person name="Zhang S."/>
            <person name="Huang B."/>
            <person name="Zhang Y."/>
            <person name="Qu T."/>
            <person name="Ni P."/>
            <person name="Miao G."/>
            <person name="Wang J."/>
            <person name="Wang Q."/>
            <person name="Steinberg C.E."/>
            <person name="Wang H."/>
            <person name="Li N."/>
            <person name="Qian L."/>
            <person name="Zhang G."/>
            <person name="Li Y."/>
            <person name="Yang H."/>
            <person name="Liu X."/>
            <person name="Wang J."/>
            <person name="Yin Y."/>
            <person name="Wang J."/>
        </authorList>
    </citation>
    <scope>NUCLEOTIDE SEQUENCE [LARGE SCALE GENOMIC DNA]</scope>
    <source>
        <strain evidence="4">05x7-T-G4-1.051#20</strain>
    </source>
</reference>
<keyword evidence="2" id="KW-0472">Membrane</keyword>
<gene>
    <name evidence="4" type="ORF">CGI_10007687</name>
</gene>
<evidence type="ECO:0000259" key="3">
    <source>
        <dbReference type="Pfam" id="PF20700"/>
    </source>
</evidence>
<protein>
    <recommendedName>
        <fullName evidence="3">Mutator-like transposase domain-containing protein</fullName>
    </recommendedName>
</protein>
<organism evidence="4">
    <name type="scientific">Magallana gigas</name>
    <name type="common">Pacific oyster</name>
    <name type="synonym">Crassostrea gigas</name>
    <dbReference type="NCBI Taxonomy" id="29159"/>
    <lineage>
        <taxon>Eukaryota</taxon>
        <taxon>Metazoa</taxon>
        <taxon>Spiralia</taxon>
        <taxon>Lophotrochozoa</taxon>
        <taxon>Mollusca</taxon>
        <taxon>Bivalvia</taxon>
        <taxon>Autobranchia</taxon>
        <taxon>Pteriomorphia</taxon>
        <taxon>Ostreida</taxon>
        <taxon>Ostreoidea</taxon>
        <taxon>Ostreidae</taxon>
        <taxon>Magallana</taxon>
    </lineage>
</organism>
<dbReference type="GO" id="GO:0003676">
    <property type="term" value="F:nucleic acid binding"/>
    <property type="evidence" value="ECO:0007669"/>
    <property type="project" value="InterPro"/>
</dbReference>
<dbReference type="Pfam" id="PF20700">
    <property type="entry name" value="Mutator"/>
    <property type="match status" value="1"/>
</dbReference>
<dbReference type="AlphaFoldDB" id="K1P7T1"/>
<feature type="compositionally biased region" description="Basic and acidic residues" evidence="1">
    <location>
        <begin position="605"/>
        <end position="614"/>
    </location>
</feature>
<feature type="region of interest" description="Disordered" evidence="1">
    <location>
        <begin position="1"/>
        <end position="39"/>
    </location>
</feature>